<dbReference type="PANTHER" id="PTHR30093:SF2">
    <property type="entry name" value="TYPE II SECRETION SYSTEM PROTEIN H"/>
    <property type="match status" value="1"/>
</dbReference>
<evidence type="ECO:0000256" key="1">
    <source>
        <dbReference type="SAM" id="Phobius"/>
    </source>
</evidence>
<dbReference type="InterPro" id="IPR045584">
    <property type="entry name" value="Pilin-like"/>
</dbReference>
<evidence type="ECO:0000259" key="2">
    <source>
        <dbReference type="Pfam" id="PF07596"/>
    </source>
</evidence>
<dbReference type="Pfam" id="PF07963">
    <property type="entry name" value="N_methyl"/>
    <property type="match status" value="1"/>
</dbReference>
<evidence type="ECO:0000313" key="3">
    <source>
        <dbReference type="EMBL" id="QJW97601.1"/>
    </source>
</evidence>
<accession>A0A6M5YWC2</accession>
<dbReference type="Gene3D" id="3.30.700.10">
    <property type="entry name" value="Glycoprotein, Type 4 Pilin"/>
    <property type="match status" value="1"/>
</dbReference>
<dbReference type="InterPro" id="IPR011453">
    <property type="entry name" value="DUF1559"/>
</dbReference>
<feature type="domain" description="DUF1559" evidence="2">
    <location>
        <begin position="40"/>
        <end position="112"/>
    </location>
</feature>
<keyword evidence="1" id="KW-1133">Transmembrane helix</keyword>
<evidence type="ECO:0000313" key="4">
    <source>
        <dbReference type="Proteomes" id="UP000503447"/>
    </source>
</evidence>
<name>A0A6M5YWC2_9BACT</name>
<keyword evidence="1" id="KW-0812">Transmembrane</keyword>
<gene>
    <name evidence="3" type="ORF">FTUN_5176</name>
</gene>
<dbReference type="EMBL" id="CP053452">
    <property type="protein sequence ID" value="QJW97601.1"/>
    <property type="molecule type" value="Genomic_DNA"/>
</dbReference>
<dbReference type="InterPro" id="IPR012902">
    <property type="entry name" value="N_methyl_site"/>
</dbReference>
<dbReference type="NCBIfam" id="TIGR02532">
    <property type="entry name" value="IV_pilin_GFxxxE"/>
    <property type="match status" value="1"/>
</dbReference>
<protein>
    <recommendedName>
        <fullName evidence="2">DUF1559 domain-containing protein</fullName>
    </recommendedName>
</protein>
<dbReference type="RefSeq" id="WP_171472941.1">
    <property type="nucleotide sequence ID" value="NZ_CP053452.2"/>
</dbReference>
<proteinExistence type="predicted"/>
<dbReference type="PANTHER" id="PTHR30093">
    <property type="entry name" value="GENERAL SECRETION PATHWAY PROTEIN G"/>
    <property type="match status" value="1"/>
</dbReference>
<reference evidence="4" key="1">
    <citation type="submission" date="2020-05" db="EMBL/GenBank/DDBJ databases">
        <title>Frigoriglobus tundricola gen. nov., sp. nov., a psychrotolerant cellulolytic planctomycete of the family Gemmataceae with two divergent copies of 16S rRNA gene.</title>
        <authorList>
            <person name="Kulichevskaya I.S."/>
            <person name="Ivanova A.A."/>
            <person name="Naumoff D.G."/>
            <person name="Beletsky A.V."/>
            <person name="Rijpstra W.I.C."/>
            <person name="Sinninghe Damste J.S."/>
            <person name="Mardanov A.V."/>
            <person name="Ravin N.V."/>
            <person name="Dedysh S.N."/>
        </authorList>
    </citation>
    <scope>NUCLEOTIDE SEQUENCE [LARGE SCALE GENOMIC DNA]</scope>
    <source>
        <strain evidence="4">PL17</strain>
    </source>
</reference>
<dbReference type="KEGG" id="ftj:FTUN_5176"/>
<dbReference type="Proteomes" id="UP000503447">
    <property type="component" value="Chromosome"/>
</dbReference>
<dbReference type="Pfam" id="PF07596">
    <property type="entry name" value="SBP_bac_10"/>
    <property type="match status" value="2"/>
</dbReference>
<keyword evidence="4" id="KW-1185">Reference proteome</keyword>
<keyword evidence="1" id="KW-0472">Membrane</keyword>
<feature type="transmembrane region" description="Helical" evidence="1">
    <location>
        <begin position="21"/>
        <end position="39"/>
    </location>
</feature>
<dbReference type="AlphaFoldDB" id="A0A6M5YWC2"/>
<sequence>MSNVPVAPGRNRRSAFTLTELLVVISIIAILIALLLPGVQKVREAAARAKCANNMKQLGLAFHHFHEVNGSMPPYWNSFPQATTLSIKGSWFDHLLPYVEQGPFYEELMADINRTKSNWDGYDVTTTQTYQQWVQDSPGHWIGPPDTWVVDVPGHWDGPPDTWVIDVPGHWTWEVFGYNGHTHWEEVWVPAVGHWQHNGGTYIPAVGHWQHNGGTYVPPTGHYVTLTRQVTTHIDNRGGIFMPGANNVTFSFLQCPSDPSVGSYPDAGLGRVYLTSATGSWGSTNYLANYHALANDDPNIGYQSPAQGFLNVTDGLSNTLLLGEGYSWCDQKGRLALNSWDYHSFGLTWALPNSTVDLGSGDEQVNYPNGMPNTLPFQVRPRPLSVEECPIGAECCNNWKAQTGHTTMNVVMTDGSVRSVSDSLSPQTWNRLLMPRDGQAISGDW</sequence>
<dbReference type="SUPFAM" id="SSF54523">
    <property type="entry name" value="Pili subunits"/>
    <property type="match status" value="1"/>
</dbReference>
<organism evidence="3 4">
    <name type="scientific">Frigoriglobus tundricola</name>
    <dbReference type="NCBI Taxonomy" id="2774151"/>
    <lineage>
        <taxon>Bacteria</taxon>
        <taxon>Pseudomonadati</taxon>
        <taxon>Planctomycetota</taxon>
        <taxon>Planctomycetia</taxon>
        <taxon>Gemmatales</taxon>
        <taxon>Gemmataceae</taxon>
        <taxon>Frigoriglobus</taxon>
    </lineage>
</organism>
<feature type="domain" description="DUF1559" evidence="2">
    <location>
        <begin position="250"/>
        <end position="426"/>
    </location>
</feature>